<dbReference type="Proteomes" id="UP001143910">
    <property type="component" value="Unassembled WGS sequence"/>
</dbReference>
<accession>A0ACC1MHE1</accession>
<evidence type="ECO:0000313" key="2">
    <source>
        <dbReference type="Proteomes" id="UP001143910"/>
    </source>
</evidence>
<proteinExistence type="predicted"/>
<reference evidence="1" key="1">
    <citation type="submission" date="2022-08" db="EMBL/GenBank/DDBJ databases">
        <title>Genome Sequence of Lecanicillium fungicola.</title>
        <authorList>
            <person name="Buettner E."/>
        </authorList>
    </citation>
    <scope>NUCLEOTIDE SEQUENCE</scope>
    <source>
        <strain evidence="1">Babe33</strain>
    </source>
</reference>
<comment type="caution">
    <text evidence="1">The sequence shown here is derived from an EMBL/GenBank/DDBJ whole genome shotgun (WGS) entry which is preliminary data.</text>
</comment>
<name>A0ACC1MHE1_9HYPO</name>
<organism evidence="1 2">
    <name type="scientific">Zarea fungicola</name>
    <dbReference type="NCBI Taxonomy" id="93591"/>
    <lineage>
        <taxon>Eukaryota</taxon>
        <taxon>Fungi</taxon>
        <taxon>Dikarya</taxon>
        <taxon>Ascomycota</taxon>
        <taxon>Pezizomycotina</taxon>
        <taxon>Sordariomycetes</taxon>
        <taxon>Hypocreomycetidae</taxon>
        <taxon>Hypocreales</taxon>
        <taxon>Cordycipitaceae</taxon>
        <taxon>Zarea</taxon>
    </lineage>
</organism>
<gene>
    <name evidence="1" type="ORF">NQ176_g10151</name>
</gene>
<keyword evidence="2" id="KW-1185">Reference proteome</keyword>
<evidence type="ECO:0000313" key="1">
    <source>
        <dbReference type="EMBL" id="KAJ2966440.1"/>
    </source>
</evidence>
<dbReference type="EMBL" id="JANJQO010002626">
    <property type="protein sequence ID" value="KAJ2966440.1"/>
    <property type="molecule type" value="Genomic_DNA"/>
</dbReference>
<protein>
    <submittedName>
        <fullName evidence="1">Uncharacterized protein</fullName>
    </submittedName>
</protein>
<sequence>MYTCAVRWPGSPDDILKSPLQRYDYGKDSSILFCGACGTPVFAQKRNNGDVPDVLYLPVGLLPNLDVDLVKIVQHVWVGDTLDGGASVFMQKLNSDTALIPRWEKNAGAVDEARPGNWPPYHHPEAVSGTALDSVPVRCHCRGVDFTLRRDDAGYNELKAQGRLPTWVNPTTLKPIAGYDACDSCRFMVAAPLMHWTFARLAQLEFAGGEGESKAFPGNTLELKRAVKASDDGRFGTLTFYESSPDVQRYYCSRCSASVFYAVDELADQVDISMGLLHAPEGARAESWVEWEWGGLGHKADAAGGWRERFCKAIQDGSEEWRVAQGLPKGHRFP</sequence>